<proteinExistence type="inferred from homology"/>
<dbReference type="InterPro" id="IPR020013">
    <property type="entry name" value="Flagellar_FlgE/F/G"/>
</dbReference>
<dbReference type="InterPro" id="IPR010930">
    <property type="entry name" value="Flg_bb/hook_C_dom"/>
</dbReference>
<dbReference type="Pfam" id="PF00460">
    <property type="entry name" value="Flg_bb_rod"/>
    <property type="match status" value="1"/>
</dbReference>
<dbReference type="Proteomes" id="UP001652504">
    <property type="component" value="Unassembled WGS sequence"/>
</dbReference>
<protein>
    <recommendedName>
        <fullName evidence="4">Flagellar basal-body rod protein FlgF</fullName>
    </recommendedName>
</protein>
<comment type="similarity">
    <text evidence="2 4">Belongs to the flagella basal body rod proteins family.</text>
</comment>
<name>A0ABT3A9F8_9ALTE</name>
<dbReference type="NCBIfam" id="TIGR02490">
    <property type="entry name" value="flgF"/>
    <property type="match status" value="1"/>
</dbReference>
<keyword evidence="8" id="KW-0966">Cell projection</keyword>
<evidence type="ECO:0000259" key="6">
    <source>
        <dbReference type="Pfam" id="PF06429"/>
    </source>
</evidence>
<evidence type="ECO:0000259" key="7">
    <source>
        <dbReference type="Pfam" id="PF22692"/>
    </source>
</evidence>
<keyword evidence="3 4" id="KW-0975">Bacterial flagellum</keyword>
<dbReference type="Pfam" id="PF22692">
    <property type="entry name" value="LlgE_F_G_D1"/>
    <property type="match status" value="1"/>
</dbReference>
<feature type="domain" description="Flagellar hook protein FlgE/F/G-like D1" evidence="7">
    <location>
        <begin position="79"/>
        <end position="152"/>
    </location>
</feature>
<evidence type="ECO:0000259" key="5">
    <source>
        <dbReference type="Pfam" id="PF00460"/>
    </source>
</evidence>
<dbReference type="EMBL" id="JAOWKX010000005">
    <property type="protein sequence ID" value="MCV2885308.1"/>
    <property type="molecule type" value="Genomic_DNA"/>
</dbReference>
<dbReference type="PROSITE" id="PS00588">
    <property type="entry name" value="FLAGELLA_BB_ROD"/>
    <property type="match status" value="1"/>
</dbReference>
<evidence type="ECO:0000256" key="1">
    <source>
        <dbReference type="ARBA" id="ARBA00004117"/>
    </source>
</evidence>
<evidence type="ECO:0000313" key="8">
    <source>
        <dbReference type="EMBL" id="MCV2885308.1"/>
    </source>
</evidence>
<feature type="domain" description="Flagellar basal-body/hook protein C-terminal" evidence="6">
    <location>
        <begin position="346"/>
        <end position="385"/>
    </location>
</feature>
<organism evidence="8 9">
    <name type="scientific">Fluctibacter corallii</name>
    <dbReference type="NCBI Taxonomy" id="2984329"/>
    <lineage>
        <taxon>Bacteria</taxon>
        <taxon>Pseudomonadati</taxon>
        <taxon>Pseudomonadota</taxon>
        <taxon>Gammaproteobacteria</taxon>
        <taxon>Alteromonadales</taxon>
        <taxon>Alteromonadaceae</taxon>
        <taxon>Fluctibacter</taxon>
    </lineage>
</organism>
<dbReference type="InterPro" id="IPR053967">
    <property type="entry name" value="LlgE_F_G-like_D1"/>
</dbReference>
<dbReference type="RefSeq" id="WP_263712591.1">
    <property type="nucleotide sequence ID" value="NZ_JAOWKX010000005.1"/>
</dbReference>
<evidence type="ECO:0000256" key="2">
    <source>
        <dbReference type="ARBA" id="ARBA00009677"/>
    </source>
</evidence>
<keyword evidence="8" id="KW-0282">Flagellum</keyword>
<evidence type="ECO:0000256" key="3">
    <source>
        <dbReference type="ARBA" id="ARBA00023143"/>
    </source>
</evidence>
<dbReference type="InterPro" id="IPR019776">
    <property type="entry name" value="Flagellar_basal_body_rod_CS"/>
</dbReference>
<dbReference type="InterPro" id="IPR037925">
    <property type="entry name" value="FlgE/F/G-like"/>
</dbReference>
<dbReference type="PANTHER" id="PTHR30435">
    <property type="entry name" value="FLAGELLAR PROTEIN"/>
    <property type="match status" value="1"/>
</dbReference>
<accession>A0ABT3A9F8</accession>
<evidence type="ECO:0000256" key="4">
    <source>
        <dbReference type="RuleBase" id="RU362116"/>
    </source>
</evidence>
<dbReference type="SUPFAM" id="SSF117143">
    <property type="entry name" value="Flagellar hook protein flgE"/>
    <property type="match status" value="1"/>
</dbReference>
<comment type="subcellular location">
    <subcellularLocation>
        <location evidence="1 4">Bacterial flagellum basal body</location>
    </subcellularLocation>
</comment>
<dbReference type="PANTHER" id="PTHR30435:SF1">
    <property type="entry name" value="FLAGELLAR HOOK PROTEIN FLGE"/>
    <property type="match status" value="1"/>
</dbReference>
<dbReference type="Pfam" id="PF06429">
    <property type="entry name" value="Flg_bbr_C"/>
    <property type="match status" value="1"/>
</dbReference>
<dbReference type="InterPro" id="IPR012836">
    <property type="entry name" value="FlgF"/>
</dbReference>
<comment type="subunit">
    <text evidence="4">The basal body constitutes a major portion of the flagellar organelle and consists of five rings (E,L,P,S, and M) mounted on a central rod. The rod consists of about 26 subunits of FlgG in the distal portion, and FlgB, FlgC and FlgF are thought to build up the proximal portion of the rod with about 6 subunits each.</text>
</comment>
<reference evidence="8 9" key="1">
    <citation type="submission" date="2022-10" db="EMBL/GenBank/DDBJ databases">
        <title>Aestuariibacter sp. AA17 isolated from Montipora capitata coral fragment.</title>
        <authorList>
            <person name="Emsley S.A."/>
            <person name="Pfannmuller K.M."/>
            <person name="Loughran R.M."/>
            <person name="Shlafstein M."/>
            <person name="Papke E."/>
            <person name="Saw J.H."/>
            <person name="Ushijima B."/>
            <person name="Videau P."/>
        </authorList>
    </citation>
    <scope>NUCLEOTIDE SEQUENCE [LARGE SCALE GENOMIC DNA]</scope>
    <source>
        <strain evidence="8 9">AA17</strain>
    </source>
</reference>
<keyword evidence="9" id="KW-1185">Reference proteome</keyword>
<gene>
    <name evidence="8" type="primary">flgF</name>
    <name evidence="8" type="ORF">OE749_11450</name>
</gene>
<comment type="caution">
    <text evidence="8">The sequence shown here is derived from an EMBL/GenBank/DDBJ whole genome shotgun (WGS) entry which is preliminary data.</text>
</comment>
<feature type="domain" description="Flagellar basal body rod protein N-terminal" evidence="5">
    <location>
        <begin position="7"/>
        <end position="35"/>
    </location>
</feature>
<keyword evidence="8" id="KW-0969">Cilium</keyword>
<dbReference type="InterPro" id="IPR001444">
    <property type="entry name" value="Flag_bb_rod_N"/>
</dbReference>
<evidence type="ECO:0000313" key="9">
    <source>
        <dbReference type="Proteomes" id="UP001652504"/>
    </source>
</evidence>
<dbReference type="NCBIfam" id="TIGR03506">
    <property type="entry name" value="FlgEFG_subfam"/>
    <property type="match status" value="1"/>
</dbReference>
<sequence>MLQAFFTGLAGLNTYSQSLDTVSNNIANMNTPGYRGTESFFKAIGGEQGQSGLGAEISGQGHRFSVGDIRQTGNEFDVALTGNGFFVLMDDNNTYYTRSGKFDFNQDNVLIDTITGFKVAGIDDEGKLQEINLSNYQAIKPTASTSISLTGNLSPDDDTYQIPNATLINSLGEDVDVSIRFTNEKAIIPNRWRVEVLNDNGNVIHTESLLFGPDGTPSAGQGTFTFDLADSSGNDTPVEVKIGQLGDFSGVTHTNSTGTDSNVSVLKSDGKPTGTLINRSFTDEGVIKLKYSNGDELTPLTLALADFDNIQSLELDSGTIFTASDNASRVLGRAGELRFSKLATKSVENSNVDLSQEFADMLVIQRGYQASSRVLNVANQMIEQLYENTRGR</sequence>